<evidence type="ECO:0000313" key="3">
    <source>
        <dbReference type="Proteomes" id="UP000518887"/>
    </source>
</evidence>
<keyword evidence="1" id="KW-0732">Signal</keyword>
<organism evidence="2 3">
    <name type="scientific">Treponema ruminis</name>
    <dbReference type="NCBI Taxonomy" id="744515"/>
    <lineage>
        <taxon>Bacteria</taxon>
        <taxon>Pseudomonadati</taxon>
        <taxon>Spirochaetota</taxon>
        <taxon>Spirochaetia</taxon>
        <taxon>Spirochaetales</taxon>
        <taxon>Treponemataceae</taxon>
        <taxon>Treponema</taxon>
    </lineage>
</organism>
<dbReference type="EMBL" id="JACHFQ010000002">
    <property type="protein sequence ID" value="MBB5225287.1"/>
    <property type="molecule type" value="Genomic_DNA"/>
</dbReference>
<feature type="chain" id="PRO_5030926557" evidence="1">
    <location>
        <begin position="20"/>
        <end position="365"/>
    </location>
</feature>
<proteinExistence type="predicted"/>
<dbReference type="Proteomes" id="UP000518887">
    <property type="component" value="Unassembled WGS sequence"/>
</dbReference>
<sequence length="365" mass="41784">MKKIILSLVLTFASFAIFSQVVPKKPESSEFSWRILQDAKFAYDKGDFAKAMNLANKAKANRVAESEYEVYILDTALSPLAVRRAGEDFDAVLEVLKERDQSEAISIIKRYLELYGPKTFQYSVHKMEDWVKAKRVYPEADFLIGKIYRLEGEYKTAIDFYEKARLESDFLDIPEQLFDILYEMADLMKHQGESEKYKQSLLLILDNDPNYKDTVLRKAMLKIIDANKAGNVDRFFDLFRVSSPKTLNALYNISVIFEEENEAENSLFASALGTVESFSHILASISGRDANYEFSTLALFLKKIGEYEDICQWCDQNHFWDNLIAFCKKVSARGDIIYANAMLDVLAEASCDPYTRSAAKASIIR</sequence>
<protein>
    <submittedName>
        <fullName evidence="2">Tetratricopeptide (TPR) repeat protein</fullName>
    </submittedName>
</protein>
<accession>A0A7W8LLA5</accession>
<keyword evidence="3" id="KW-1185">Reference proteome</keyword>
<dbReference type="SUPFAM" id="SSF48452">
    <property type="entry name" value="TPR-like"/>
    <property type="match status" value="1"/>
</dbReference>
<evidence type="ECO:0000313" key="2">
    <source>
        <dbReference type="EMBL" id="MBB5225287.1"/>
    </source>
</evidence>
<reference evidence="2 3" key="1">
    <citation type="submission" date="2020-08" db="EMBL/GenBank/DDBJ databases">
        <title>Genomic Encyclopedia of Type Strains, Phase IV (KMG-IV): sequencing the most valuable type-strain genomes for metagenomic binning, comparative biology and taxonomic classification.</title>
        <authorList>
            <person name="Goeker M."/>
        </authorList>
    </citation>
    <scope>NUCLEOTIDE SEQUENCE [LARGE SCALE GENOMIC DNA]</scope>
    <source>
        <strain evidence="2 3">DSM 103462</strain>
    </source>
</reference>
<name>A0A7W8LLA5_9SPIR</name>
<dbReference type="RefSeq" id="WP_184657426.1">
    <property type="nucleotide sequence ID" value="NZ_CP031518.1"/>
</dbReference>
<dbReference type="Gene3D" id="1.25.40.10">
    <property type="entry name" value="Tetratricopeptide repeat domain"/>
    <property type="match status" value="1"/>
</dbReference>
<gene>
    <name evidence="2" type="ORF">HNP76_000631</name>
</gene>
<evidence type="ECO:0000256" key="1">
    <source>
        <dbReference type="SAM" id="SignalP"/>
    </source>
</evidence>
<dbReference type="AlphaFoldDB" id="A0A7W8LLA5"/>
<comment type="caution">
    <text evidence="2">The sequence shown here is derived from an EMBL/GenBank/DDBJ whole genome shotgun (WGS) entry which is preliminary data.</text>
</comment>
<feature type="signal peptide" evidence="1">
    <location>
        <begin position="1"/>
        <end position="19"/>
    </location>
</feature>
<dbReference type="InterPro" id="IPR011990">
    <property type="entry name" value="TPR-like_helical_dom_sf"/>
</dbReference>